<reference evidence="1 2" key="1">
    <citation type="submission" date="2018-05" db="EMBL/GenBank/DDBJ databases">
        <title>Genomic Encyclopedia of Type Strains, Phase III (KMG-III): the genomes of soil and plant-associated and newly described type strains.</title>
        <authorList>
            <person name="Whitman W."/>
        </authorList>
    </citation>
    <scope>NUCLEOTIDE SEQUENCE [LARGE SCALE GENOMIC DNA]</scope>
    <source>
        <strain evidence="1 2">CECT 5696</strain>
    </source>
</reference>
<dbReference type="AlphaFoldDB" id="A0A2V2YU62"/>
<keyword evidence="2" id="KW-1185">Reference proteome</keyword>
<proteinExistence type="predicted"/>
<dbReference type="EMBL" id="QGTQ01000007">
    <property type="protein sequence ID" value="PWW03216.1"/>
    <property type="molecule type" value="Genomic_DNA"/>
</dbReference>
<accession>A0A2V2YU62</accession>
<evidence type="ECO:0008006" key="3">
    <source>
        <dbReference type="Google" id="ProtNLM"/>
    </source>
</evidence>
<evidence type="ECO:0000313" key="1">
    <source>
        <dbReference type="EMBL" id="PWW03216.1"/>
    </source>
</evidence>
<name>A0A2V2YU62_9BACL</name>
<protein>
    <recommendedName>
        <fullName evidence="3">Butirosin biosynthesis protein H-like</fullName>
    </recommendedName>
</protein>
<organism evidence="1 2">
    <name type="scientific">Paenibacillus cellulosilyticus</name>
    <dbReference type="NCBI Taxonomy" id="375489"/>
    <lineage>
        <taxon>Bacteria</taxon>
        <taxon>Bacillati</taxon>
        <taxon>Bacillota</taxon>
        <taxon>Bacilli</taxon>
        <taxon>Bacillales</taxon>
        <taxon>Paenibacillaceae</taxon>
        <taxon>Paenibacillus</taxon>
    </lineage>
</organism>
<evidence type="ECO:0000313" key="2">
    <source>
        <dbReference type="Proteomes" id="UP000246635"/>
    </source>
</evidence>
<comment type="caution">
    <text evidence="1">The sequence shown here is derived from an EMBL/GenBank/DDBJ whole genome shotgun (WGS) entry which is preliminary data.</text>
</comment>
<sequence>MTIILPMHSPIITSYPKHANVNSILVNHSCYETWLYNNHIQLHADYDDSHTLWLCFYEPVSRRLYPLIDTETFSKGTVINNRIDLIQLIMNSIATGSYVYLSIDVYYLAPYEVYQRTHFPHDMFIFGYDEHKGVFHAADFYQKGRYAHHEIPFTQVEQGFYSSYSDDNADFQGLQLLRVSSDEKGQYTFDADYCFELLAEYLHGIDTSRHYKLIKDVNKRYIFGMPIYDMLAEYVMESKESFEVARSLHIVYDHKNLMARRVHYLWKEGHIRDYSFIQQFNEVARQAAMIRNKYLKLQMIQVTDYGLKGIERDIKQLRNREECLTASLILNYNA</sequence>
<dbReference type="Proteomes" id="UP000246635">
    <property type="component" value="Unassembled WGS sequence"/>
</dbReference>
<gene>
    <name evidence="1" type="ORF">DFQ01_107113</name>
</gene>
<dbReference type="RefSeq" id="WP_110044109.1">
    <property type="nucleotide sequence ID" value="NZ_CP054612.1"/>
</dbReference>
<dbReference type="OrthoDB" id="2624539at2"/>